<keyword evidence="7" id="KW-0449">Lipoprotein</keyword>
<keyword evidence="10" id="KW-0969">Cilium</keyword>
<feature type="region of interest" description="Disordered" evidence="8">
    <location>
        <begin position="133"/>
        <end position="152"/>
    </location>
</feature>
<dbReference type="GO" id="GO:0003774">
    <property type="term" value="F:cytoskeletal motor activity"/>
    <property type="evidence" value="ECO:0007669"/>
    <property type="project" value="InterPro"/>
</dbReference>
<organism evidence="10 11">
    <name type="scientific">Desulfosalsimonas propionicica</name>
    <dbReference type="NCBI Taxonomy" id="332175"/>
    <lineage>
        <taxon>Bacteria</taxon>
        <taxon>Pseudomonadati</taxon>
        <taxon>Thermodesulfobacteriota</taxon>
        <taxon>Desulfobacteria</taxon>
        <taxon>Desulfobacterales</taxon>
        <taxon>Desulfosalsimonadaceae</taxon>
        <taxon>Desulfosalsimonas</taxon>
    </lineage>
</organism>
<dbReference type="InterPro" id="IPR000527">
    <property type="entry name" value="Flag_Lring"/>
</dbReference>
<evidence type="ECO:0000256" key="8">
    <source>
        <dbReference type="SAM" id="MobiDB-lite"/>
    </source>
</evidence>
<dbReference type="Proteomes" id="UP000525298">
    <property type="component" value="Unassembled WGS sequence"/>
</dbReference>
<dbReference type="EMBL" id="JACDUS010000003">
    <property type="protein sequence ID" value="MBA2881324.1"/>
    <property type="molecule type" value="Genomic_DNA"/>
</dbReference>
<evidence type="ECO:0000256" key="3">
    <source>
        <dbReference type="ARBA" id="ARBA00022729"/>
    </source>
</evidence>
<name>A0A7W0C8V3_9BACT</name>
<dbReference type="PROSITE" id="PS51257">
    <property type="entry name" value="PROKAR_LIPOPROTEIN"/>
    <property type="match status" value="1"/>
</dbReference>
<feature type="region of interest" description="Disordered" evidence="8">
    <location>
        <begin position="24"/>
        <end position="56"/>
    </location>
</feature>
<comment type="caution">
    <text evidence="10">The sequence shown here is derived from an EMBL/GenBank/DDBJ whole genome shotgun (WGS) entry which is preliminary data.</text>
</comment>
<comment type="subcellular location">
    <subcellularLocation>
        <location evidence="7">Cell outer membrane</location>
        <topology evidence="7">Lipid-anchor</topology>
    </subcellularLocation>
    <subcellularLocation>
        <location evidence="7">Bacterial flagellum basal body</location>
    </subcellularLocation>
</comment>
<evidence type="ECO:0000256" key="7">
    <source>
        <dbReference type="HAMAP-Rule" id="MF_00415"/>
    </source>
</evidence>
<evidence type="ECO:0000313" key="11">
    <source>
        <dbReference type="Proteomes" id="UP000525298"/>
    </source>
</evidence>
<feature type="compositionally biased region" description="Polar residues" evidence="8">
    <location>
        <begin position="133"/>
        <end position="144"/>
    </location>
</feature>
<reference evidence="10 11" key="1">
    <citation type="submission" date="2020-07" db="EMBL/GenBank/DDBJ databases">
        <title>Genomic Encyclopedia of Type Strains, Phase IV (KMG-IV): sequencing the most valuable type-strain genomes for metagenomic binning, comparative biology and taxonomic classification.</title>
        <authorList>
            <person name="Goeker M."/>
        </authorList>
    </citation>
    <scope>NUCLEOTIDE SEQUENCE [LARGE SCALE GENOMIC DNA]</scope>
    <source>
        <strain evidence="10 11">DSM 17721</strain>
    </source>
</reference>
<keyword evidence="3 7" id="KW-0732">Signal</keyword>
<dbReference type="GO" id="GO:0009279">
    <property type="term" value="C:cell outer membrane"/>
    <property type="evidence" value="ECO:0007669"/>
    <property type="project" value="UniProtKB-SubCell"/>
</dbReference>
<dbReference type="AlphaFoldDB" id="A0A7W0C8V3"/>
<comment type="function">
    <text evidence="1 7">Assembles around the rod to form the L-ring and probably protects the motor/basal body from shearing forces during rotation.</text>
</comment>
<comment type="similarity">
    <text evidence="2 7">Belongs to the FlgH family.</text>
</comment>
<evidence type="ECO:0000313" key="10">
    <source>
        <dbReference type="EMBL" id="MBA2881324.1"/>
    </source>
</evidence>
<gene>
    <name evidence="7" type="primary">flgH</name>
    <name evidence="10" type="ORF">HNR65_001650</name>
</gene>
<evidence type="ECO:0000256" key="6">
    <source>
        <dbReference type="ARBA" id="ARBA00023237"/>
    </source>
</evidence>
<keyword evidence="10" id="KW-0282">Flagellum</keyword>
<dbReference type="Pfam" id="PF02107">
    <property type="entry name" value="FlgH"/>
    <property type="match status" value="1"/>
</dbReference>
<accession>A0A7W0C8V3</accession>
<keyword evidence="4 7" id="KW-0472">Membrane</keyword>
<dbReference type="PANTHER" id="PTHR34933:SF1">
    <property type="entry name" value="FLAGELLAR L-RING PROTEIN"/>
    <property type="match status" value="1"/>
</dbReference>
<keyword evidence="10" id="KW-0966">Cell projection</keyword>
<evidence type="ECO:0000256" key="5">
    <source>
        <dbReference type="ARBA" id="ARBA00023143"/>
    </source>
</evidence>
<feature type="chain" id="PRO_5031338476" description="Flagellar L-ring protein" evidence="9">
    <location>
        <begin position="20"/>
        <end position="238"/>
    </location>
</feature>
<evidence type="ECO:0000256" key="1">
    <source>
        <dbReference type="ARBA" id="ARBA00002591"/>
    </source>
</evidence>
<dbReference type="HAMAP" id="MF_00415">
    <property type="entry name" value="FlgH"/>
    <property type="match status" value="1"/>
</dbReference>
<keyword evidence="11" id="KW-1185">Reference proteome</keyword>
<evidence type="ECO:0000256" key="4">
    <source>
        <dbReference type="ARBA" id="ARBA00023136"/>
    </source>
</evidence>
<dbReference type="GO" id="GO:0071973">
    <property type="term" value="P:bacterial-type flagellum-dependent cell motility"/>
    <property type="evidence" value="ECO:0007669"/>
    <property type="project" value="InterPro"/>
</dbReference>
<dbReference type="PRINTS" id="PR01008">
    <property type="entry name" value="FLGLRINGFLGH"/>
</dbReference>
<evidence type="ECO:0000256" key="2">
    <source>
        <dbReference type="ARBA" id="ARBA00006929"/>
    </source>
</evidence>
<comment type="subunit">
    <text evidence="7">The basal body constitutes a major portion of the flagellar organelle and consists of four rings (L,P,S, and M) mounted on a central rod.</text>
</comment>
<keyword evidence="6 7" id="KW-0998">Cell outer membrane</keyword>
<dbReference type="GO" id="GO:0009427">
    <property type="term" value="C:bacterial-type flagellum basal body, distal rod, L ring"/>
    <property type="evidence" value="ECO:0007669"/>
    <property type="project" value="InterPro"/>
</dbReference>
<evidence type="ECO:0000256" key="9">
    <source>
        <dbReference type="SAM" id="SignalP"/>
    </source>
</evidence>
<proteinExistence type="inferred from homology"/>
<protein>
    <recommendedName>
        <fullName evidence="7">Flagellar L-ring protein</fullName>
    </recommendedName>
    <alternativeName>
        <fullName evidence="7">Basal body L-ring protein</fullName>
    </alternativeName>
</protein>
<dbReference type="PANTHER" id="PTHR34933">
    <property type="entry name" value="FLAGELLAR L-RING PROTEIN"/>
    <property type="match status" value="1"/>
</dbReference>
<dbReference type="RefSeq" id="WP_220128317.1">
    <property type="nucleotide sequence ID" value="NZ_JACDUS010000003.1"/>
</dbReference>
<feature type="signal peptide" evidence="9">
    <location>
        <begin position="1"/>
        <end position="19"/>
    </location>
</feature>
<keyword evidence="5 7" id="KW-0975">Bacterial flagellum</keyword>
<sequence>MKSKLFILLMAALVLGACAGQQKPGPGEQSRLIEKPAQQDRQTGQQQKTPVRAQTGSLWQNSSSSLFAANIATGVGDIVTVTISEQASAAKEAETSTGRSSSASVGIPKLFGYETALANKNPNLDPSSLISASTDNSFEGSGSTSREERLSATLTTRVVEEVEGGNLRIKGSKTVRVNNEDQIIRLTGIVRPYDITAYNTIDSKYILDARIEYTGDGIISEKQRPGWLARLIDIAWPF</sequence>